<dbReference type="AlphaFoldDB" id="A0A660SKF6"/>
<keyword evidence="6 9" id="KW-0378">Hydrolase</keyword>
<dbReference type="InterPro" id="IPR013954">
    <property type="entry name" value="PNK3P"/>
</dbReference>
<dbReference type="GO" id="GO:0006508">
    <property type="term" value="P:proteolysis"/>
    <property type="evidence" value="ECO:0007669"/>
    <property type="project" value="UniProtKB-KW"/>
</dbReference>
<dbReference type="PANTHER" id="PTHR42891">
    <property type="entry name" value="D-GLYCERO-BETA-D-MANNO-HEPTOSE-1,7-BISPHOSPHATE 7-PHOSPHATASE"/>
    <property type="match status" value="1"/>
</dbReference>
<protein>
    <recommendedName>
        <fullName evidence="8 9">D,D-heptose 1,7-bisphosphate phosphatase</fullName>
        <ecNumber evidence="9">3.1.3.-</ecNumber>
    </recommendedName>
</protein>
<reference evidence="13 14" key="1">
    <citation type="submission" date="2018-06" db="EMBL/GenBank/DDBJ databases">
        <title>Extensive metabolic versatility and redundancy in microbially diverse, dynamic hydrothermal sediments.</title>
        <authorList>
            <person name="Dombrowski N."/>
            <person name="Teske A."/>
            <person name="Baker B.J."/>
        </authorList>
    </citation>
    <scope>NUCLEOTIDE SEQUENCE [LARGE SCALE GENOMIC DNA]</scope>
    <source>
        <strain evidence="13">B36_G15</strain>
    </source>
</reference>
<accession>A0A660SKF6</accession>
<evidence type="ECO:0000313" key="14">
    <source>
        <dbReference type="Proteomes" id="UP000268469"/>
    </source>
</evidence>
<comment type="caution">
    <text evidence="13">The sequence shown here is derived from an EMBL/GenBank/DDBJ whole genome shotgun (WGS) entry which is preliminary data.</text>
</comment>
<keyword evidence="7 9" id="KW-0119">Carbohydrate metabolism</keyword>
<dbReference type="Proteomes" id="UP000268469">
    <property type="component" value="Unassembled WGS sequence"/>
</dbReference>
<dbReference type="NCBIfam" id="TIGR01656">
    <property type="entry name" value="Histidinol-ppas"/>
    <property type="match status" value="1"/>
</dbReference>
<evidence type="ECO:0000256" key="9">
    <source>
        <dbReference type="PIRNR" id="PIRNR004682"/>
    </source>
</evidence>
<feature type="binding site" evidence="12">
    <location>
        <position position="9"/>
    </location>
    <ligand>
        <name>Mg(2+)</name>
        <dbReference type="ChEBI" id="CHEBI:18420"/>
    </ligand>
</feature>
<evidence type="ECO:0000256" key="10">
    <source>
        <dbReference type="PIRSR" id="PIRSR004682-1"/>
    </source>
</evidence>
<evidence type="ECO:0000256" key="6">
    <source>
        <dbReference type="ARBA" id="ARBA00022801"/>
    </source>
</evidence>
<feature type="active site" description="Nucleophile" evidence="10">
    <location>
        <position position="11"/>
    </location>
</feature>
<comment type="subunit">
    <text evidence="3">Monomer.</text>
</comment>
<dbReference type="EMBL" id="QNBE01000039">
    <property type="protein sequence ID" value="RKX70440.1"/>
    <property type="molecule type" value="Genomic_DNA"/>
</dbReference>
<keyword evidence="13" id="KW-0645">Protease</keyword>
<keyword evidence="5 12" id="KW-0479">Metal-binding</keyword>
<feature type="site" description="Stabilizes the phosphoryl group" evidence="11">
    <location>
        <position position="105"/>
    </location>
</feature>
<feature type="binding site" evidence="12">
    <location>
        <position position="95"/>
    </location>
    <ligand>
        <name>Zn(2+)</name>
        <dbReference type="ChEBI" id="CHEBI:29105"/>
    </ligand>
</feature>
<dbReference type="Pfam" id="PF08645">
    <property type="entry name" value="PNK3P"/>
    <property type="match status" value="1"/>
</dbReference>
<proteinExistence type="inferred from homology"/>
<dbReference type="InterPro" id="IPR006543">
    <property type="entry name" value="Histidinol-phos"/>
</dbReference>
<feature type="site" description="Contributes to substrate recognition" evidence="11">
    <location>
        <position position="104"/>
    </location>
</feature>
<dbReference type="GO" id="GO:0005737">
    <property type="term" value="C:cytoplasm"/>
    <property type="evidence" value="ECO:0007669"/>
    <property type="project" value="UniProtKB-SubCell"/>
</dbReference>
<feature type="active site" description="Nucleophile" evidence="10">
    <location>
        <position position="9"/>
    </location>
</feature>
<evidence type="ECO:0000256" key="2">
    <source>
        <dbReference type="ARBA" id="ARBA00004496"/>
    </source>
</evidence>
<evidence type="ECO:0000256" key="5">
    <source>
        <dbReference type="ARBA" id="ARBA00022723"/>
    </source>
</evidence>
<evidence type="ECO:0000256" key="11">
    <source>
        <dbReference type="PIRSR" id="PIRSR004682-3"/>
    </source>
</evidence>
<feature type="binding site" evidence="12">
    <location>
        <position position="103"/>
    </location>
    <ligand>
        <name>Zn(2+)</name>
        <dbReference type="ChEBI" id="CHEBI:29105"/>
    </ligand>
</feature>
<evidence type="ECO:0000256" key="4">
    <source>
        <dbReference type="ARBA" id="ARBA00022490"/>
    </source>
</evidence>
<keyword evidence="12" id="KW-0862">Zinc</keyword>
<dbReference type="GO" id="GO:0005975">
    <property type="term" value="P:carbohydrate metabolic process"/>
    <property type="evidence" value="ECO:0007669"/>
    <property type="project" value="InterPro"/>
</dbReference>
<dbReference type="PANTHER" id="PTHR42891:SF1">
    <property type="entry name" value="D-GLYCERO-BETA-D-MANNO-HEPTOSE-1,7-BISPHOSPHATE 7-PHOSPHATASE"/>
    <property type="match status" value="1"/>
</dbReference>
<feature type="binding site" evidence="12">
    <location>
        <position position="11"/>
    </location>
    <ligand>
        <name>Mg(2+)</name>
        <dbReference type="ChEBI" id="CHEBI:18420"/>
    </ligand>
</feature>
<comment type="similarity">
    <text evidence="9">Belongs to the gmhB family.</text>
</comment>
<evidence type="ECO:0000313" key="13">
    <source>
        <dbReference type="EMBL" id="RKX70440.1"/>
    </source>
</evidence>
<feature type="binding site" evidence="12">
    <location>
        <position position="101"/>
    </location>
    <ligand>
        <name>Zn(2+)</name>
        <dbReference type="ChEBI" id="CHEBI:29105"/>
    </ligand>
</feature>
<evidence type="ECO:0000256" key="12">
    <source>
        <dbReference type="PIRSR" id="PIRSR004682-4"/>
    </source>
</evidence>
<feature type="binding site" evidence="12">
    <location>
        <position position="135"/>
    </location>
    <ligand>
        <name>Mg(2+)</name>
        <dbReference type="ChEBI" id="CHEBI:18420"/>
    </ligand>
</feature>
<comment type="cofactor">
    <cofactor evidence="12">
        <name>Zn(2+)</name>
        <dbReference type="ChEBI" id="CHEBI:29105"/>
    </cofactor>
</comment>
<keyword evidence="4 9" id="KW-0963">Cytoplasm</keyword>
<name>A0A660SKF6_UNCW3</name>
<organism evidence="13 14">
    <name type="scientific">candidate division WOR-3 bacterium</name>
    <dbReference type="NCBI Taxonomy" id="2052148"/>
    <lineage>
        <taxon>Bacteria</taxon>
        <taxon>Bacteria division WOR-3</taxon>
    </lineage>
</organism>
<dbReference type="InterPro" id="IPR004446">
    <property type="entry name" value="Heptose_bisP_phosphatase"/>
</dbReference>
<dbReference type="Gene3D" id="3.40.50.1000">
    <property type="entry name" value="HAD superfamily/HAD-like"/>
    <property type="match status" value="1"/>
</dbReference>
<dbReference type="EC" id="3.1.3.-" evidence="9"/>
<dbReference type="GO" id="GO:0046872">
    <property type="term" value="F:metal ion binding"/>
    <property type="evidence" value="ECO:0007669"/>
    <property type="project" value="UniProtKB-KW"/>
</dbReference>
<keyword evidence="12" id="KW-0460">Magnesium</keyword>
<feature type="binding site" evidence="12">
    <location>
        <position position="93"/>
    </location>
    <ligand>
        <name>Zn(2+)</name>
        <dbReference type="ChEBI" id="CHEBI:29105"/>
    </ligand>
</feature>
<dbReference type="InterPro" id="IPR006549">
    <property type="entry name" value="HAD-SF_hydro_IIIA"/>
</dbReference>
<dbReference type="GO" id="GO:0008233">
    <property type="term" value="F:peptidase activity"/>
    <property type="evidence" value="ECO:0007669"/>
    <property type="project" value="UniProtKB-KW"/>
</dbReference>
<evidence type="ECO:0000256" key="8">
    <source>
        <dbReference type="ARBA" id="ARBA00031828"/>
    </source>
</evidence>
<comment type="cofactor">
    <cofactor evidence="1 12">
        <name>Mg(2+)</name>
        <dbReference type="ChEBI" id="CHEBI:18420"/>
    </cofactor>
</comment>
<evidence type="ECO:0000256" key="3">
    <source>
        <dbReference type="ARBA" id="ARBA00011245"/>
    </source>
</evidence>
<dbReference type="CDD" id="cd07503">
    <property type="entry name" value="HAD_HisB-N"/>
    <property type="match status" value="1"/>
</dbReference>
<dbReference type="NCBIfam" id="TIGR01662">
    <property type="entry name" value="HAD-SF-IIIA"/>
    <property type="match status" value="1"/>
</dbReference>
<dbReference type="InterPro" id="IPR023214">
    <property type="entry name" value="HAD_sf"/>
</dbReference>
<dbReference type="GO" id="GO:0016791">
    <property type="term" value="F:phosphatase activity"/>
    <property type="evidence" value="ECO:0007669"/>
    <property type="project" value="InterPro"/>
</dbReference>
<dbReference type="InterPro" id="IPR036412">
    <property type="entry name" value="HAD-like_sf"/>
</dbReference>
<gene>
    <name evidence="13" type="ORF">DRP53_04935</name>
</gene>
<evidence type="ECO:0000256" key="1">
    <source>
        <dbReference type="ARBA" id="ARBA00001946"/>
    </source>
</evidence>
<dbReference type="PIRSF" id="PIRSF004682">
    <property type="entry name" value="GmhB"/>
    <property type="match status" value="1"/>
</dbReference>
<dbReference type="SUPFAM" id="SSF56784">
    <property type="entry name" value="HAD-like"/>
    <property type="match status" value="1"/>
</dbReference>
<feature type="site" description="Stabilizes the phosphoryl group" evidence="11">
    <location>
        <position position="54"/>
    </location>
</feature>
<sequence length="179" mass="20187">MKLPAIFLDRDGVINEKLPEGKYVTKWEEFTFLPGVFEALHRLKNGGFLIIVVTNQRAVAKGLISMKELEKIHRLMVQEIQRNGGDIDGIYVCPHDDSDDCFCRKPKPGLILQAIEDFEKRNILIDVNKSYLIGDSIRDILAGKKVGLSTIKLGSDYCSADYHFDSLLEAVKYILSNAN</sequence>
<comment type="subcellular location">
    <subcellularLocation>
        <location evidence="2 9">Cytoplasm</location>
    </subcellularLocation>
</comment>
<evidence type="ECO:0000256" key="7">
    <source>
        <dbReference type="ARBA" id="ARBA00023277"/>
    </source>
</evidence>